<dbReference type="PIRSF" id="PIRSF000178">
    <property type="entry name" value="SDH_cyt_b560"/>
    <property type="match status" value="1"/>
</dbReference>
<evidence type="ECO:0000313" key="15">
    <source>
        <dbReference type="Proteomes" id="UP001139971"/>
    </source>
</evidence>
<evidence type="ECO:0000256" key="6">
    <source>
        <dbReference type="ARBA" id="ARBA00022692"/>
    </source>
</evidence>
<keyword evidence="5 12" id="KW-0349">Heme</keyword>
<keyword evidence="6 13" id="KW-0812">Transmembrane</keyword>
<evidence type="ECO:0000256" key="11">
    <source>
        <dbReference type="ARBA" id="ARBA00025912"/>
    </source>
</evidence>
<dbReference type="AlphaFoldDB" id="A0A9X3YIM3"/>
<dbReference type="GO" id="GO:0009055">
    <property type="term" value="F:electron transfer activity"/>
    <property type="evidence" value="ECO:0007669"/>
    <property type="project" value="InterPro"/>
</dbReference>
<dbReference type="PANTHER" id="PTHR10978">
    <property type="entry name" value="SUCCINATE DEHYDROGENASE CYTOCHROME B560 SUBUNIT"/>
    <property type="match status" value="1"/>
</dbReference>
<dbReference type="InterPro" id="IPR034804">
    <property type="entry name" value="SQR/QFR_C/D"/>
</dbReference>
<evidence type="ECO:0000256" key="9">
    <source>
        <dbReference type="ARBA" id="ARBA00023004"/>
    </source>
</evidence>
<evidence type="ECO:0000256" key="2">
    <source>
        <dbReference type="ARBA" id="ARBA00004370"/>
    </source>
</evidence>
<comment type="subunit">
    <text evidence="11">Part of an enzyme complex containing four subunits: a flavoprotein, an iron-sulfur protein, plus two membrane-anchoring proteins, SdhC and SdhD. The complex can form homotrimers.</text>
</comment>
<feature type="transmembrane region" description="Helical" evidence="13">
    <location>
        <begin position="60"/>
        <end position="82"/>
    </location>
</feature>
<evidence type="ECO:0000256" key="7">
    <source>
        <dbReference type="ARBA" id="ARBA00022723"/>
    </source>
</evidence>
<comment type="similarity">
    <text evidence="3">Belongs to the cytochrome b560 family.</text>
</comment>
<evidence type="ECO:0000256" key="1">
    <source>
        <dbReference type="ARBA" id="ARBA00004050"/>
    </source>
</evidence>
<evidence type="ECO:0000256" key="3">
    <source>
        <dbReference type="ARBA" id="ARBA00007244"/>
    </source>
</evidence>
<evidence type="ECO:0000256" key="10">
    <source>
        <dbReference type="ARBA" id="ARBA00023136"/>
    </source>
</evidence>
<name>A0A9X3YIM3_9GAMM</name>
<keyword evidence="9 12" id="KW-0408">Iron</keyword>
<evidence type="ECO:0000256" key="12">
    <source>
        <dbReference type="PIRSR" id="PIRSR000178-1"/>
    </source>
</evidence>
<evidence type="ECO:0000256" key="13">
    <source>
        <dbReference type="SAM" id="Phobius"/>
    </source>
</evidence>
<dbReference type="GO" id="GO:0016020">
    <property type="term" value="C:membrane"/>
    <property type="evidence" value="ECO:0007669"/>
    <property type="project" value="UniProtKB-SubCell"/>
</dbReference>
<dbReference type="GO" id="GO:0006099">
    <property type="term" value="P:tricarboxylic acid cycle"/>
    <property type="evidence" value="ECO:0007669"/>
    <property type="project" value="InterPro"/>
</dbReference>
<dbReference type="PANTHER" id="PTHR10978:SF5">
    <property type="entry name" value="SUCCINATE DEHYDROGENASE CYTOCHROME B560 SUBUNIT, MITOCHONDRIAL"/>
    <property type="match status" value="1"/>
</dbReference>
<dbReference type="EMBL" id="JAOVZO020000015">
    <property type="protein sequence ID" value="MDC8013056.1"/>
    <property type="molecule type" value="Genomic_DNA"/>
</dbReference>
<comment type="function">
    <text evidence="1">Membrane-anchoring subunit of succinate dehydrogenase (SDH).</text>
</comment>
<keyword evidence="15" id="KW-1185">Reference proteome</keyword>
<reference evidence="14" key="1">
    <citation type="submission" date="2023-02" db="EMBL/GenBank/DDBJ databases">
        <title>Tahibacter soli sp. nov. isolated from soil.</title>
        <authorList>
            <person name="Baek J.H."/>
            <person name="Lee J.K."/>
            <person name="Choi D.G."/>
            <person name="Jeon C.O."/>
        </authorList>
    </citation>
    <scope>NUCLEOTIDE SEQUENCE</scope>
    <source>
        <strain evidence="14">BL</strain>
    </source>
</reference>
<dbReference type="CDD" id="cd03499">
    <property type="entry name" value="SQR_TypeC_SdhC"/>
    <property type="match status" value="1"/>
</dbReference>
<comment type="caution">
    <text evidence="14">The sequence shown here is derived from an EMBL/GenBank/DDBJ whole genome shotgun (WGS) entry which is preliminary data.</text>
</comment>
<dbReference type="Proteomes" id="UP001139971">
    <property type="component" value="Unassembled WGS sequence"/>
</dbReference>
<dbReference type="GO" id="GO:0046872">
    <property type="term" value="F:metal ion binding"/>
    <property type="evidence" value="ECO:0007669"/>
    <property type="project" value="UniProtKB-KW"/>
</dbReference>
<comment type="cofactor">
    <cofactor evidence="12">
        <name>heme</name>
        <dbReference type="ChEBI" id="CHEBI:30413"/>
    </cofactor>
    <text evidence="12">The heme is bound between the two transmembrane subunits.</text>
</comment>
<keyword evidence="8 13" id="KW-1133">Transmembrane helix</keyword>
<dbReference type="Pfam" id="PF01127">
    <property type="entry name" value="Sdh_cyt"/>
    <property type="match status" value="1"/>
</dbReference>
<dbReference type="InterPro" id="IPR014314">
    <property type="entry name" value="Succ_DH_cytb556"/>
</dbReference>
<evidence type="ECO:0000256" key="5">
    <source>
        <dbReference type="ARBA" id="ARBA00022617"/>
    </source>
</evidence>
<gene>
    <name evidence="14" type="primary">sdhC</name>
    <name evidence="14" type="ORF">OD750_010915</name>
</gene>
<dbReference type="SUPFAM" id="SSF81343">
    <property type="entry name" value="Fumarate reductase respiratory complex transmembrane subunits"/>
    <property type="match status" value="1"/>
</dbReference>
<dbReference type="NCBIfam" id="TIGR02970">
    <property type="entry name" value="succ_dehyd_cytB"/>
    <property type="match status" value="1"/>
</dbReference>
<dbReference type="InterPro" id="IPR000701">
    <property type="entry name" value="SuccDH_FuR_B_TM-su"/>
</dbReference>
<evidence type="ECO:0000256" key="4">
    <source>
        <dbReference type="ARBA" id="ARBA00020076"/>
    </source>
</evidence>
<evidence type="ECO:0000313" key="14">
    <source>
        <dbReference type="EMBL" id="MDC8013056.1"/>
    </source>
</evidence>
<keyword evidence="10 13" id="KW-0472">Membrane</keyword>
<protein>
    <recommendedName>
        <fullName evidence="4">Succinate dehydrogenase cytochrome b556 subunit</fullName>
    </recommendedName>
</protein>
<dbReference type="Gene3D" id="1.20.1300.10">
    <property type="entry name" value="Fumarate reductase/succinate dehydrogenase, transmembrane subunit"/>
    <property type="match status" value="1"/>
</dbReference>
<accession>A0A9X3YIM3</accession>
<feature type="transmembrane region" description="Helical" evidence="13">
    <location>
        <begin position="25"/>
        <end position="48"/>
    </location>
</feature>
<sequence length="131" mass="13980">MPQAARPTSPHLSVYRWQVQMATSILHRGAGIALAVGTILLLALLGALASGPEAYAKVQACAGSPFGRILLVGWTWSLAYHLLNGLRHLYEDAGYGYKIKEFVATSWISVIGSFVLTALVWACVLLRGGAA</sequence>
<evidence type="ECO:0000256" key="8">
    <source>
        <dbReference type="ARBA" id="ARBA00022989"/>
    </source>
</evidence>
<dbReference type="RefSeq" id="WP_263544743.1">
    <property type="nucleotide sequence ID" value="NZ_JAOVZO020000015.1"/>
</dbReference>
<organism evidence="14 15">
    <name type="scientific">Tahibacter soli</name>
    <dbReference type="NCBI Taxonomy" id="2983605"/>
    <lineage>
        <taxon>Bacteria</taxon>
        <taxon>Pseudomonadati</taxon>
        <taxon>Pseudomonadota</taxon>
        <taxon>Gammaproteobacteria</taxon>
        <taxon>Lysobacterales</taxon>
        <taxon>Rhodanobacteraceae</taxon>
        <taxon>Tahibacter</taxon>
    </lineage>
</organism>
<feature type="binding site" description="axial binding residue" evidence="12">
    <location>
        <position position="81"/>
    </location>
    <ligand>
        <name>heme</name>
        <dbReference type="ChEBI" id="CHEBI:30413"/>
        <note>ligand shared with second transmembrane subunit</note>
    </ligand>
    <ligandPart>
        <name>Fe</name>
        <dbReference type="ChEBI" id="CHEBI:18248"/>
    </ligandPart>
</feature>
<feature type="transmembrane region" description="Helical" evidence="13">
    <location>
        <begin position="102"/>
        <end position="126"/>
    </location>
</feature>
<keyword evidence="7 12" id="KW-0479">Metal-binding</keyword>
<comment type="subcellular location">
    <subcellularLocation>
        <location evidence="2">Membrane</location>
    </subcellularLocation>
</comment>
<proteinExistence type="inferred from homology"/>